<name>A0A2C6AVJ3_FUSNP</name>
<dbReference type="GO" id="GO:0046872">
    <property type="term" value="F:metal ion binding"/>
    <property type="evidence" value="ECO:0007669"/>
    <property type="project" value="UniProtKB-KW"/>
</dbReference>
<accession>A0A2C6AVJ3</accession>
<dbReference type="EC" id="5.6.2.2" evidence="10"/>
<dbReference type="SMART" id="SM00433">
    <property type="entry name" value="TOP2c"/>
    <property type="match status" value="1"/>
</dbReference>
<dbReference type="GO" id="GO:0005694">
    <property type="term" value="C:chromosome"/>
    <property type="evidence" value="ECO:0007669"/>
    <property type="project" value="InterPro"/>
</dbReference>
<dbReference type="InterPro" id="IPR002288">
    <property type="entry name" value="DNA_gyrase_B_C"/>
</dbReference>
<dbReference type="PANTHER" id="PTHR45866">
    <property type="entry name" value="DNA GYRASE/TOPOISOMERASE SUBUNIT B"/>
    <property type="match status" value="1"/>
</dbReference>
<comment type="miscellaneous">
    <text evidence="10">Few gyrases are as efficient as E.coli at forming negative supercoils. Not all organisms have 2 type II topoisomerases; in organisms with a single type II topoisomerase this enzyme also has to decatenate newly replicated chromosomes.</text>
</comment>
<keyword evidence="7 10" id="KW-0799">Topoisomerase</keyword>
<dbReference type="CDD" id="cd00822">
    <property type="entry name" value="TopoII_Trans_DNA_gyrase"/>
    <property type="match status" value="1"/>
</dbReference>
<feature type="site" description="Interaction with DNA" evidence="10">
    <location>
        <position position="456"/>
    </location>
</feature>
<evidence type="ECO:0000256" key="2">
    <source>
        <dbReference type="ARBA" id="ARBA00010708"/>
    </source>
</evidence>
<comment type="function">
    <text evidence="10">A type II topoisomerase that negatively supercoils closed circular double-stranded (ds) DNA in an ATP-dependent manner to modulate DNA topology and maintain chromosomes in an underwound state. Negative supercoiling favors strand separation, and DNA replication, transcription, recombination and repair, all of which involve strand separation. Also able to catalyze the interconversion of other topological isomers of dsDNA rings, including catenanes and knotted rings. Type II topoisomerases break and join 2 DNA strands simultaneously in an ATP-dependent manner.</text>
</comment>
<dbReference type="InterPro" id="IPR013759">
    <property type="entry name" value="Topo_IIA_B_C"/>
</dbReference>
<dbReference type="SUPFAM" id="SSF55874">
    <property type="entry name" value="ATPase domain of HSP90 chaperone/DNA topoisomerase II/histidine kinase"/>
    <property type="match status" value="1"/>
</dbReference>
<dbReference type="GO" id="GO:0006261">
    <property type="term" value="P:DNA-templated DNA replication"/>
    <property type="evidence" value="ECO:0007669"/>
    <property type="project" value="UniProtKB-UniRule"/>
</dbReference>
<comment type="caution">
    <text evidence="12">The sequence shown here is derived from an EMBL/GenBank/DDBJ whole genome shotgun (WGS) entry which is preliminary data.</text>
</comment>
<comment type="subunit">
    <text evidence="10">Heterotetramer, composed of two GyrA and two GyrB chains. In the heterotetramer, GyrA contains the active site tyrosine that forms a transient covalent intermediate with DNA, while GyrB binds cofactors and catalyzes ATP hydrolysis.</text>
</comment>
<dbReference type="GO" id="GO:0005737">
    <property type="term" value="C:cytoplasm"/>
    <property type="evidence" value="ECO:0007669"/>
    <property type="project" value="UniProtKB-SubCell"/>
</dbReference>
<dbReference type="InterPro" id="IPR013506">
    <property type="entry name" value="Topo_IIA_bsu_dom2"/>
</dbReference>
<dbReference type="InterPro" id="IPR014721">
    <property type="entry name" value="Ribsml_uS5_D2-typ_fold_subgr"/>
</dbReference>
<feature type="binding site" evidence="10">
    <location>
        <position position="501"/>
    </location>
    <ligand>
        <name>Mg(2+)</name>
        <dbReference type="ChEBI" id="CHEBI:18420"/>
        <label>1</label>
        <note>catalytic</note>
    </ligand>
</feature>
<dbReference type="Pfam" id="PF00986">
    <property type="entry name" value="DNA_gyraseB_C"/>
    <property type="match status" value="1"/>
</dbReference>
<reference evidence="12" key="1">
    <citation type="submission" date="2017-06" db="EMBL/GenBank/DDBJ databases">
        <title>Draft genome sequence of Fusobacterium nucleatum subsp. polymorphum KCOM 1002 (=ChDC F175).</title>
        <authorList>
            <person name="Kook J.-K."/>
            <person name="Park S.-N."/>
            <person name="Lim Y.K."/>
            <person name="Roh H."/>
        </authorList>
    </citation>
    <scope>NUCLEOTIDE SEQUENCE [LARGE SCALE GENOMIC DNA]</scope>
    <source>
        <strain evidence="12">KCOM 1002</strain>
    </source>
</reference>
<dbReference type="Pfam" id="PF01751">
    <property type="entry name" value="Toprim"/>
    <property type="match status" value="1"/>
</dbReference>
<dbReference type="Gene3D" id="3.30.565.10">
    <property type="entry name" value="Histidine kinase-like ATPase, C-terminal domain"/>
    <property type="match status" value="1"/>
</dbReference>
<dbReference type="FunFam" id="3.30.230.10:FF:000005">
    <property type="entry name" value="DNA gyrase subunit B"/>
    <property type="match status" value="1"/>
</dbReference>
<dbReference type="Gene3D" id="3.40.50.670">
    <property type="match status" value="1"/>
</dbReference>
<dbReference type="EMBL" id="NIRJ01000001">
    <property type="protein sequence ID" value="PHH96336.1"/>
    <property type="molecule type" value="Genomic_DNA"/>
</dbReference>
<evidence type="ECO:0000256" key="6">
    <source>
        <dbReference type="ARBA" id="ARBA00022842"/>
    </source>
</evidence>
<dbReference type="InterPro" id="IPR006171">
    <property type="entry name" value="TOPRIM_dom"/>
</dbReference>
<dbReference type="PRINTS" id="PR00418">
    <property type="entry name" value="TPI2FAMILY"/>
</dbReference>
<dbReference type="CDD" id="cd03366">
    <property type="entry name" value="TOPRIM_TopoIIA_GyrB"/>
    <property type="match status" value="1"/>
</dbReference>
<keyword evidence="9 10" id="KW-0413">Isomerase</keyword>
<dbReference type="InterPro" id="IPR013760">
    <property type="entry name" value="Topo_IIA-like_dom_sf"/>
</dbReference>
<proteinExistence type="inferred from homology"/>
<keyword evidence="4 10" id="KW-0547">Nucleotide-binding</keyword>
<evidence type="ECO:0000256" key="1">
    <source>
        <dbReference type="ARBA" id="ARBA00000185"/>
    </source>
</evidence>
<dbReference type="HAMAP" id="MF_01898">
    <property type="entry name" value="GyrB"/>
    <property type="match status" value="1"/>
</dbReference>
<dbReference type="InterPro" id="IPR003594">
    <property type="entry name" value="HATPase_dom"/>
</dbReference>
<dbReference type="GO" id="GO:0003677">
    <property type="term" value="F:DNA binding"/>
    <property type="evidence" value="ECO:0007669"/>
    <property type="project" value="UniProtKB-KW"/>
</dbReference>
<keyword evidence="8" id="KW-0238">DNA-binding</keyword>
<evidence type="ECO:0000313" key="12">
    <source>
        <dbReference type="EMBL" id="PHH96336.1"/>
    </source>
</evidence>
<dbReference type="PRINTS" id="PR01159">
    <property type="entry name" value="DNAGYRASEB"/>
</dbReference>
<dbReference type="InterPro" id="IPR001241">
    <property type="entry name" value="Topo_IIA"/>
</dbReference>
<dbReference type="GO" id="GO:0006265">
    <property type="term" value="P:DNA topological change"/>
    <property type="evidence" value="ECO:0007669"/>
    <property type="project" value="UniProtKB-UniRule"/>
</dbReference>
<sequence>MEEIMSYEAQNITVLEGLEAVRKRPGMYIGTTSERGLHHLVWEIVDNSVDEALAGYCDKIEVKILPDNIIEVVDNGRGIPTDIHPKYGKSALEIVLTVLHAGGKFENDNYKVSGGLHGVGVSVVNALSEWLEVEVRKAGVVHYQKYHRGKPEEDVKIIGSCDEGEHGTIVRFKADGDIFETLIYNYFTLSNRLKELAYLNKGLTITLSDLRKDEKKEETYKFDGGILDFLNEIVKEDTTIIEKPFYISSEQDNVGVDVTFTYTTSQNEVIYSFVNNINTHEGGTHVQGFRTALTKVINDVGKAQGLLKDKDGKLMGNDIREGVVGIVSTKIPQPQFEGQTKGKLGNSEVSGIVNTIVSNSLKIFLEDNPNITKIIIEKILNSKKAREAAQKARELVLRKSVLEVGSLPGKLADCTSKKAEECEIFIVEGDSAGGSAKQGRDRYNQAILPLRGKIINVEKAGLHKSLESSEIRAMVTAFGTSIGETFDISKLRYGKIILMTDADVDGAHIRTLILTFLYRYMIDLIYAGNVYIACPPLYKVSSGKQIVYAYNDLELKNVLGQMNQDNKKYTIQRYKGLGEMNPEQLWETTMNPDGRLLLKVSIDNAREADMLFDKLMGDKVEPRREFIEEHAEYVKNIDI</sequence>
<comment type="subcellular location">
    <subcellularLocation>
        <location evidence="10">Cytoplasm</location>
    </subcellularLocation>
</comment>
<dbReference type="CDD" id="cd16928">
    <property type="entry name" value="HATPase_GyrB-like"/>
    <property type="match status" value="1"/>
</dbReference>
<comment type="similarity">
    <text evidence="2 10">Belongs to the type II topoisomerase GyrB family.</text>
</comment>
<feature type="domain" description="Toprim" evidence="11">
    <location>
        <begin position="422"/>
        <end position="536"/>
    </location>
</feature>
<dbReference type="InterPro" id="IPR020568">
    <property type="entry name" value="Ribosomal_Su5_D2-typ_SF"/>
</dbReference>
<dbReference type="InterPro" id="IPR000565">
    <property type="entry name" value="Topo_IIA_B"/>
</dbReference>
<feature type="binding site" evidence="10">
    <location>
        <position position="428"/>
    </location>
    <ligand>
        <name>Mg(2+)</name>
        <dbReference type="ChEBI" id="CHEBI:18420"/>
        <label>1</label>
        <note>catalytic</note>
    </ligand>
</feature>
<dbReference type="AlphaFoldDB" id="A0A2C6AVJ3"/>
<evidence type="ECO:0000256" key="3">
    <source>
        <dbReference type="ARBA" id="ARBA00022723"/>
    </source>
</evidence>
<dbReference type="InterPro" id="IPR018522">
    <property type="entry name" value="TopoIIA_CS"/>
</dbReference>
<dbReference type="Pfam" id="PF02518">
    <property type="entry name" value="HATPase_c"/>
    <property type="match status" value="1"/>
</dbReference>
<dbReference type="PANTHER" id="PTHR45866:SF1">
    <property type="entry name" value="DNA GYRASE SUBUNIT B, MITOCHONDRIAL"/>
    <property type="match status" value="1"/>
</dbReference>
<evidence type="ECO:0000256" key="8">
    <source>
        <dbReference type="ARBA" id="ARBA00023125"/>
    </source>
</evidence>
<keyword evidence="5 10" id="KW-0067">ATP-binding</keyword>
<dbReference type="SMART" id="SM00387">
    <property type="entry name" value="HATPase_c"/>
    <property type="match status" value="1"/>
</dbReference>
<keyword evidence="6 10" id="KW-0460">Magnesium</keyword>
<keyword evidence="10" id="KW-0963">Cytoplasm</keyword>
<feature type="binding site" evidence="10">
    <location>
        <position position="503"/>
    </location>
    <ligand>
        <name>Mg(2+)</name>
        <dbReference type="ChEBI" id="CHEBI:18420"/>
        <label>2</label>
    </ligand>
</feature>
<gene>
    <name evidence="10 12" type="primary">gyrB</name>
    <name evidence="12" type="ORF">CA840_02580</name>
</gene>
<feature type="site" description="Interaction with DNA" evidence="10">
    <location>
        <position position="453"/>
    </location>
</feature>
<comment type="catalytic activity">
    <reaction evidence="1 10">
        <text>ATP-dependent breakage, passage and rejoining of double-stranded DNA.</text>
        <dbReference type="EC" id="5.6.2.2"/>
    </reaction>
</comment>
<dbReference type="GO" id="GO:0005524">
    <property type="term" value="F:ATP binding"/>
    <property type="evidence" value="ECO:0007669"/>
    <property type="project" value="UniProtKB-UniRule"/>
</dbReference>
<dbReference type="Gene3D" id="3.30.230.10">
    <property type="match status" value="1"/>
</dbReference>
<protein>
    <recommendedName>
        <fullName evidence="10">DNA gyrase subunit B</fullName>
        <ecNumber evidence="10">5.6.2.2</ecNumber>
    </recommendedName>
</protein>
<dbReference type="FunFam" id="3.30.565.10:FF:000002">
    <property type="entry name" value="DNA gyrase subunit B"/>
    <property type="match status" value="1"/>
</dbReference>
<comment type="cofactor">
    <cofactor evidence="10">
        <name>Mg(2+)</name>
        <dbReference type="ChEBI" id="CHEBI:18420"/>
    </cofactor>
    <cofactor evidence="10">
        <name>Mn(2+)</name>
        <dbReference type="ChEBI" id="CHEBI:29035"/>
    </cofactor>
    <cofactor evidence="10">
        <name>Ca(2+)</name>
        <dbReference type="ChEBI" id="CHEBI:29108"/>
    </cofactor>
    <text evidence="10">Binds two Mg(2+) per subunit. The magnesium ions form salt bridges with both the protein and the DNA. Can also accept other divalent metal cations, such as Mn(2+) or Ca(2+).</text>
</comment>
<dbReference type="GO" id="GO:0034335">
    <property type="term" value="F:DNA negative supercoiling activity"/>
    <property type="evidence" value="ECO:0007669"/>
    <property type="project" value="UniProtKB-ARBA"/>
</dbReference>
<dbReference type="NCBIfam" id="NF004189">
    <property type="entry name" value="PRK05644.1"/>
    <property type="match status" value="1"/>
</dbReference>
<dbReference type="PROSITE" id="PS50880">
    <property type="entry name" value="TOPRIM"/>
    <property type="match status" value="1"/>
</dbReference>
<evidence type="ECO:0000256" key="4">
    <source>
        <dbReference type="ARBA" id="ARBA00022741"/>
    </source>
</evidence>
<organism evidence="12">
    <name type="scientific">Fusobacterium nucleatum subsp. polymorphum</name>
    <name type="common">Fusobacterium polymorphum</name>
    <dbReference type="NCBI Taxonomy" id="76857"/>
    <lineage>
        <taxon>Bacteria</taxon>
        <taxon>Fusobacteriati</taxon>
        <taxon>Fusobacteriota</taxon>
        <taxon>Fusobacteriia</taxon>
        <taxon>Fusobacteriales</taxon>
        <taxon>Fusobacteriaceae</taxon>
        <taxon>Fusobacterium</taxon>
    </lineage>
</organism>
<dbReference type="PROSITE" id="PS00177">
    <property type="entry name" value="TOPOISOMERASE_II"/>
    <property type="match status" value="1"/>
</dbReference>
<feature type="binding site" evidence="10">
    <location>
        <position position="501"/>
    </location>
    <ligand>
        <name>Mg(2+)</name>
        <dbReference type="ChEBI" id="CHEBI:18420"/>
        <label>2</label>
    </ligand>
</feature>
<dbReference type="Pfam" id="PF00204">
    <property type="entry name" value="DNA_gyraseB"/>
    <property type="match status" value="1"/>
</dbReference>
<dbReference type="SUPFAM" id="SSF56719">
    <property type="entry name" value="Type II DNA topoisomerase"/>
    <property type="match status" value="1"/>
</dbReference>
<evidence type="ECO:0000256" key="10">
    <source>
        <dbReference type="HAMAP-Rule" id="MF_01898"/>
    </source>
</evidence>
<evidence type="ECO:0000256" key="7">
    <source>
        <dbReference type="ARBA" id="ARBA00023029"/>
    </source>
</evidence>
<dbReference type="SUPFAM" id="SSF54211">
    <property type="entry name" value="Ribosomal protein S5 domain 2-like"/>
    <property type="match status" value="1"/>
</dbReference>
<dbReference type="FunFam" id="3.40.50.670:FF:000002">
    <property type="entry name" value="DNA gyrase subunit B"/>
    <property type="match status" value="1"/>
</dbReference>
<dbReference type="NCBIfam" id="TIGR01059">
    <property type="entry name" value="gyrB"/>
    <property type="match status" value="1"/>
</dbReference>
<dbReference type="InterPro" id="IPR034160">
    <property type="entry name" value="TOPRIM_GyrB"/>
</dbReference>
<dbReference type="NCBIfam" id="NF011501">
    <property type="entry name" value="PRK14939.1"/>
    <property type="match status" value="1"/>
</dbReference>
<dbReference type="InterPro" id="IPR036890">
    <property type="entry name" value="HATPase_C_sf"/>
</dbReference>
<evidence type="ECO:0000259" key="11">
    <source>
        <dbReference type="PROSITE" id="PS50880"/>
    </source>
</evidence>
<keyword evidence="3 10" id="KW-0479">Metal-binding</keyword>
<evidence type="ECO:0000256" key="5">
    <source>
        <dbReference type="ARBA" id="ARBA00022840"/>
    </source>
</evidence>
<dbReference type="Proteomes" id="UP000225199">
    <property type="component" value="Unassembled WGS sequence"/>
</dbReference>
<evidence type="ECO:0000256" key="9">
    <source>
        <dbReference type="ARBA" id="ARBA00023235"/>
    </source>
</evidence>
<dbReference type="InterPro" id="IPR011557">
    <property type="entry name" value="GyrB"/>
</dbReference>